<dbReference type="InterPro" id="IPR011711">
    <property type="entry name" value="GntR_C"/>
</dbReference>
<dbReference type="PROSITE" id="PS50949">
    <property type="entry name" value="HTH_GNTR"/>
    <property type="match status" value="1"/>
</dbReference>
<dbReference type="PANTHER" id="PTHR43537">
    <property type="entry name" value="TRANSCRIPTIONAL REGULATOR, GNTR FAMILY"/>
    <property type="match status" value="1"/>
</dbReference>
<keyword evidence="3" id="KW-0804">Transcription</keyword>
<organism evidence="5 6">
    <name type="scientific">Jiella pacifica</name>
    <dbReference type="NCBI Taxonomy" id="2696469"/>
    <lineage>
        <taxon>Bacteria</taxon>
        <taxon>Pseudomonadati</taxon>
        <taxon>Pseudomonadota</taxon>
        <taxon>Alphaproteobacteria</taxon>
        <taxon>Hyphomicrobiales</taxon>
        <taxon>Aurantimonadaceae</taxon>
        <taxon>Jiella</taxon>
    </lineage>
</organism>
<sequence length="339" mass="37708">MTDQSSAMREPLFQAAATTLRHSIQTGLLKPGLVLLEGPISDRLHISRTSVKRALQLLEDESLIHRFDGRGFLVGTPDDTVSPIREDLPELELTGAEVGAKARPGSQRIQDTVERDILACLVFGQYRMTETDLADHFDVSRTVARDILGRLQERGLVWKTSTSRWVSALLTARSIKDKYELRGILEVAALRSAAARIDVSALDQLQRKMERTENGKRLVNAEEWFELVNAFVDLAILSTPNVELRALVSRNFRMISASQQVLFSVGLSGDRHSIRELRMVVELLRVGAIHGAAEMLKSHLAKSRERMIAQLKIVSVLPEPDHLAPYLTPVEPGQAVTSP</sequence>
<dbReference type="EMBL" id="JAAAMG010000001">
    <property type="protein sequence ID" value="NDW03185.1"/>
    <property type="molecule type" value="Genomic_DNA"/>
</dbReference>
<keyword evidence="1" id="KW-0805">Transcription regulation</keyword>
<dbReference type="GO" id="GO:0003677">
    <property type="term" value="F:DNA binding"/>
    <property type="evidence" value="ECO:0007669"/>
    <property type="project" value="UniProtKB-KW"/>
</dbReference>
<evidence type="ECO:0000259" key="4">
    <source>
        <dbReference type="PROSITE" id="PS50949"/>
    </source>
</evidence>
<evidence type="ECO:0000313" key="6">
    <source>
        <dbReference type="Proteomes" id="UP000469011"/>
    </source>
</evidence>
<dbReference type="Gene3D" id="1.20.120.530">
    <property type="entry name" value="GntR ligand-binding domain-like"/>
    <property type="match status" value="1"/>
</dbReference>
<dbReference type="Pfam" id="PF07729">
    <property type="entry name" value="FCD"/>
    <property type="match status" value="1"/>
</dbReference>
<dbReference type="InterPro" id="IPR008920">
    <property type="entry name" value="TF_FadR/GntR_C"/>
</dbReference>
<name>A0A6N9SZ33_9HYPH</name>
<dbReference type="PANTHER" id="PTHR43537:SF5">
    <property type="entry name" value="UXU OPERON TRANSCRIPTIONAL REGULATOR"/>
    <property type="match status" value="1"/>
</dbReference>
<reference evidence="5 6" key="1">
    <citation type="submission" date="2020-01" db="EMBL/GenBank/DDBJ databases">
        <title>Jiella pacifica sp. nov.</title>
        <authorList>
            <person name="Xue Z."/>
            <person name="Zhu S."/>
            <person name="Chen J."/>
            <person name="Yang J."/>
        </authorList>
    </citation>
    <scope>NUCLEOTIDE SEQUENCE [LARGE SCALE GENOMIC DNA]</scope>
    <source>
        <strain evidence="5 6">40Bstr34</strain>
    </source>
</reference>
<feature type="domain" description="HTH gntR-type" evidence="4">
    <location>
        <begin position="10"/>
        <end position="77"/>
    </location>
</feature>
<dbReference type="SUPFAM" id="SSF48008">
    <property type="entry name" value="GntR ligand-binding domain-like"/>
    <property type="match status" value="1"/>
</dbReference>
<dbReference type="SMART" id="SM00895">
    <property type="entry name" value="FCD"/>
    <property type="match status" value="1"/>
</dbReference>
<dbReference type="Pfam" id="PF00392">
    <property type="entry name" value="GntR"/>
    <property type="match status" value="1"/>
</dbReference>
<dbReference type="AlphaFoldDB" id="A0A6N9SZ33"/>
<comment type="caution">
    <text evidence="5">The sequence shown here is derived from an EMBL/GenBank/DDBJ whole genome shotgun (WGS) entry which is preliminary data.</text>
</comment>
<dbReference type="InterPro" id="IPR000524">
    <property type="entry name" value="Tscrpt_reg_HTH_GntR"/>
</dbReference>
<dbReference type="Gene3D" id="1.10.10.10">
    <property type="entry name" value="Winged helix-like DNA-binding domain superfamily/Winged helix DNA-binding domain"/>
    <property type="match status" value="2"/>
</dbReference>
<dbReference type="RefSeq" id="WP_163460786.1">
    <property type="nucleotide sequence ID" value="NZ_JAAAMG010000001.1"/>
</dbReference>
<accession>A0A6N9SZ33</accession>
<dbReference type="GO" id="GO:0003700">
    <property type="term" value="F:DNA-binding transcription factor activity"/>
    <property type="evidence" value="ECO:0007669"/>
    <property type="project" value="InterPro"/>
</dbReference>
<keyword evidence="6" id="KW-1185">Reference proteome</keyword>
<evidence type="ECO:0000256" key="1">
    <source>
        <dbReference type="ARBA" id="ARBA00023015"/>
    </source>
</evidence>
<evidence type="ECO:0000313" key="5">
    <source>
        <dbReference type="EMBL" id="NDW03185.1"/>
    </source>
</evidence>
<gene>
    <name evidence="5" type="ORF">GTK09_01985</name>
</gene>
<proteinExistence type="predicted"/>
<dbReference type="SMART" id="SM00345">
    <property type="entry name" value="HTH_GNTR"/>
    <property type="match status" value="1"/>
</dbReference>
<dbReference type="SUPFAM" id="SSF46785">
    <property type="entry name" value="Winged helix' DNA-binding domain"/>
    <property type="match status" value="2"/>
</dbReference>
<dbReference type="InterPro" id="IPR036388">
    <property type="entry name" value="WH-like_DNA-bd_sf"/>
</dbReference>
<protein>
    <submittedName>
        <fullName evidence="5">GntR family transcriptional regulator</fullName>
    </submittedName>
</protein>
<keyword evidence="2" id="KW-0238">DNA-binding</keyword>
<evidence type="ECO:0000256" key="2">
    <source>
        <dbReference type="ARBA" id="ARBA00023125"/>
    </source>
</evidence>
<dbReference type="Proteomes" id="UP000469011">
    <property type="component" value="Unassembled WGS sequence"/>
</dbReference>
<evidence type="ECO:0000256" key="3">
    <source>
        <dbReference type="ARBA" id="ARBA00023163"/>
    </source>
</evidence>
<dbReference type="InterPro" id="IPR036390">
    <property type="entry name" value="WH_DNA-bd_sf"/>
</dbReference>